<proteinExistence type="predicted"/>
<accession>A0A6A4HNS2</accession>
<evidence type="ECO:0000313" key="1">
    <source>
        <dbReference type="EMBL" id="KAE9399746.1"/>
    </source>
</evidence>
<name>A0A6A4HNS2_9AGAR</name>
<evidence type="ECO:0000313" key="2">
    <source>
        <dbReference type="Proteomes" id="UP000799118"/>
    </source>
</evidence>
<organism evidence="1 2">
    <name type="scientific">Gymnopus androsaceus JB14</name>
    <dbReference type="NCBI Taxonomy" id="1447944"/>
    <lineage>
        <taxon>Eukaryota</taxon>
        <taxon>Fungi</taxon>
        <taxon>Dikarya</taxon>
        <taxon>Basidiomycota</taxon>
        <taxon>Agaricomycotina</taxon>
        <taxon>Agaricomycetes</taxon>
        <taxon>Agaricomycetidae</taxon>
        <taxon>Agaricales</taxon>
        <taxon>Marasmiineae</taxon>
        <taxon>Omphalotaceae</taxon>
        <taxon>Gymnopus</taxon>
    </lineage>
</organism>
<keyword evidence="2" id="KW-1185">Reference proteome</keyword>
<reference evidence="1" key="1">
    <citation type="journal article" date="2019" name="Environ. Microbiol.">
        <title>Fungal ecological strategies reflected in gene transcription - a case study of two litter decomposers.</title>
        <authorList>
            <person name="Barbi F."/>
            <person name="Kohler A."/>
            <person name="Barry K."/>
            <person name="Baskaran P."/>
            <person name="Daum C."/>
            <person name="Fauchery L."/>
            <person name="Ihrmark K."/>
            <person name="Kuo A."/>
            <person name="LaButti K."/>
            <person name="Lipzen A."/>
            <person name="Morin E."/>
            <person name="Grigoriev I.V."/>
            <person name="Henrissat B."/>
            <person name="Lindahl B."/>
            <person name="Martin F."/>
        </authorList>
    </citation>
    <scope>NUCLEOTIDE SEQUENCE</scope>
    <source>
        <strain evidence="1">JB14</strain>
    </source>
</reference>
<dbReference type="AlphaFoldDB" id="A0A6A4HNS2"/>
<protein>
    <submittedName>
        <fullName evidence="1">Uncharacterized protein</fullName>
    </submittedName>
</protein>
<sequence>MKFVSRDPTAQLVILLCHPFPTQSRLAFSFSSIPLWEPYCILKPQWYPNRESTVTTCTRWLFCPRSFGNASPSGSPKANGDMGLVPHTSADRQRIVRLSVDHNLDRDHDIGMDQLDNSAEMATIETAVKRRIVTVGLVQQHDPAEICSRHCLAFLQKSFCRVWKNAIRD</sequence>
<dbReference type="EMBL" id="ML769465">
    <property type="protein sequence ID" value="KAE9399746.1"/>
    <property type="molecule type" value="Genomic_DNA"/>
</dbReference>
<gene>
    <name evidence="1" type="ORF">BT96DRAFT_993673</name>
</gene>
<dbReference type="Proteomes" id="UP000799118">
    <property type="component" value="Unassembled WGS sequence"/>
</dbReference>